<comment type="caution">
    <text evidence="2">The sequence shown here is derived from an EMBL/GenBank/DDBJ whole genome shotgun (WGS) entry which is preliminary data.</text>
</comment>
<name>A0A0F4LGS2_9LACO</name>
<dbReference type="EMBL" id="JXLI01000006">
    <property type="protein sequence ID" value="KJY57800.1"/>
    <property type="molecule type" value="Genomic_DNA"/>
</dbReference>
<keyword evidence="1" id="KW-1133">Transmembrane helix</keyword>
<dbReference type="OrthoDB" id="2328869at2"/>
<dbReference type="HOGENOM" id="CLU_207833_0_0_9"/>
<evidence type="ECO:0000256" key="1">
    <source>
        <dbReference type="SAM" id="Phobius"/>
    </source>
</evidence>
<dbReference type="AlphaFoldDB" id="A0A0F4LGS2"/>
<dbReference type="Proteomes" id="UP000033531">
    <property type="component" value="Unassembled WGS sequence"/>
</dbReference>
<keyword evidence="1" id="KW-0472">Membrane</keyword>
<dbReference type="PATRIC" id="fig|1218507.3.peg.468"/>
<organism evidence="2 3">
    <name type="scientific">Lactobacillus melliventris</name>
    <dbReference type="NCBI Taxonomy" id="1218507"/>
    <lineage>
        <taxon>Bacteria</taxon>
        <taxon>Bacillati</taxon>
        <taxon>Bacillota</taxon>
        <taxon>Bacilli</taxon>
        <taxon>Lactobacillales</taxon>
        <taxon>Lactobacillaceae</taxon>
        <taxon>Lactobacillus</taxon>
    </lineage>
</organism>
<accession>A0A0F4LGS2</accession>
<evidence type="ECO:0000313" key="2">
    <source>
        <dbReference type="EMBL" id="KJY57800.1"/>
    </source>
</evidence>
<reference evidence="2 3" key="1">
    <citation type="submission" date="2015-01" db="EMBL/GenBank/DDBJ databases">
        <title>Comparative genomics of the lactic acid bacteria isolated from the honey bee gut.</title>
        <authorList>
            <person name="Ellegaard K.M."/>
            <person name="Tamarit D."/>
            <person name="Javelind E."/>
            <person name="Olofsson T."/>
            <person name="Andersson S.G."/>
            <person name="Vasquez A."/>
        </authorList>
    </citation>
    <scope>NUCLEOTIDE SEQUENCE [LARGE SCALE GENOMIC DNA]</scope>
    <source>
        <strain evidence="2 3">Hma8</strain>
    </source>
</reference>
<feature type="transmembrane region" description="Helical" evidence="1">
    <location>
        <begin position="6"/>
        <end position="27"/>
    </location>
</feature>
<keyword evidence="1" id="KW-0812">Transmembrane</keyword>
<gene>
    <name evidence="2" type="ORF">JF74_03030</name>
</gene>
<sequence>MLYLLYIFIGILIILTTNLAVTVILSIRDAYRNHLKDHLSFGTAFKKYFVKNNNISLHLSDWKF</sequence>
<dbReference type="RefSeq" id="WP_046324248.1">
    <property type="nucleotide sequence ID" value="NZ_JBHTMT010000006.1"/>
</dbReference>
<evidence type="ECO:0000313" key="3">
    <source>
        <dbReference type="Proteomes" id="UP000033531"/>
    </source>
</evidence>
<protein>
    <submittedName>
        <fullName evidence="2">Uncharacterized protein</fullName>
    </submittedName>
</protein>
<proteinExistence type="predicted"/>
<dbReference type="STRING" id="1218507.JF74_03030"/>